<keyword evidence="7" id="KW-1185">Reference proteome</keyword>
<dbReference type="CDD" id="cd00090">
    <property type="entry name" value="HTH_ARSR"/>
    <property type="match status" value="1"/>
</dbReference>
<dbReference type="PROSITE" id="PS50987">
    <property type="entry name" value="HTH_ARSR_2"/>
    <property type="match status" value="1"/>
</dbReference>
<dbReference type="InterPro" id="IPR036390">
    <property type="entry name" value="WH_DNA-bd_sf"/>
</dbReference>
<evidence type="ECO:0000256" key="1">
    <source>
        <dbReference type="ARBA" id="ARBA00023015"/>
    </source>
</evidence>
<dbReference type="InterPro" id="IPR051011">
    <property type="entry name" value="Metal_resp_trans_reg"/>
</dbReference>
<dbReference type="InterPro" id="IPR036388">
    <property type="entry name" value="WH-like_DNA-bd_sf"/>
</dbReference>
<organism evidence="6 7">
    <name type="scientific">Alicyclobacillus fodiniaquatilis</name>
    <dbReference type="NCBI Taxonomy" id="1661150"/>
    <lineage>
        <taxon>Bacteria</taxon>
        <taxon>Bacillati</taxon>
        <taxon>Bacillota</taxon>
        <taxon>Bacilli</taxon>
        <taxon>Bacillales</taxon>
        <taxon>Alicyclobacillaceae</taxon>
        <taxon>Alicyclobacillus</taxon>
    </lineage>
</organism>
<evidence type="ECO:0000259" key="5">
    <source>
        <dbReference type="PROSITE" id="PS50987"/>
    </source>
</evidence>
<proteinExistence type="predicted"/>
<evidence type="ECO:0000256" key="2">
    <source>
        <dbReference type="ARBA" id="ARBA00023125"/>
    </source>
</evidence>
<evidence type="ECO:0000313" key="6">
    <source>
        <dbReference type="EMBL" id="MFD1677981.1"/>
    </source>
</evidence>
<sequence>MAQDEHDACCNVVHIDALSERDEPLESTIVEHLSETFKALADPTRIRMLHHLSKRELCVCDLAAMLGMTQSAVSHQLRYLRNLRLVKNRREGNTIYYRHDHDHVMGLLQMAIDHTTHINAPAASDKARTDGHTSP</sequence>
<dbReference type="EMBL" id="JBHUCX010000099">
    <property type="protein sequence ID" value="MFD1677981.1"/>
    <property type="molecule type" value="Genomic_DNA"/>
</dbReference>
<keyword evidence="1" id="KW-0805">Transcription regulation</keyword>
<evidence type="ECO:0000313" key="7">
    <source>
        <dbReference type="Proteomes" id="UP001597079"/>
    </source>
</evidence>
<keyword evidence="3" id="KW-0804">Transcription</keyword>
<dbReference type="PANTHER" id="PTHR43132:SF6">
    <property type="entry name" value="HTH-TYPE TRANSCRIPTIONAL REPRESSOR CZRA"/>
    <property type="match status" value="1"/>
</dbReference>
<dbReference type="Pfam" id="PF01022">
    <property type="entry name" value="HTH_5"/>
    <property type="match status" value="1"/>
</dbReference>
<keyword evidence="2" id="KW-0238">DNA-binding</keyword>
<dbReference type="Gene3D" id="1.10.10.10">
    <property type="entry name" value="Winged helix-like DNA-binding domain superfamily/Winged helix DNA-binding domain"/>
    <property type="match status" value="1"/>
</dbReference>
<dbReference type="PROSITE" id="PS00846">
    <property type="entry name" value="HTH_ARSR_1"/>
    <property type="match status" value="1"/>
</dbReference>
<keyword evidence="4" id="KW-0105">Cadmium resistance</keyword>
<evidence type="ECO:0000256" key="4">
    <source>
        <dbReference type="ARBA" id="ARBA00043263"/>
    </source>
</evidence>
<dbReference type="SUPFAM" id="SSF46785">
    <property type="entry name" value="Winged helix' DNA-binding domain"/>
    <property type="match status" value="1"/>
</dbReference>
<comment type="caution">
    <text evidence="6">The sequence shown here is derived from an EMBL/GenBank/DDBJ whole genome shotgun (WGS) entry which is preliminary data.</text>
</comment>
<dbReference type="RefSeq" id="WP_377945923.1">
    <property type="nucleotide sequence ID" value="NZ_JBHUCX010000099.1"/>
</dbReference>
<name>A0ABW4JNF9_9BACL</name>
<protein>
    <submittedName>
        <fullName evidence="6">ArsR/SmtB family transcription factor</fullName>
    </submittedName>
</protein>
<dbReference type="Proteomes" id="UP001597079">
    <property type="component" value="Unassembled WGS sequence"/>
</dbReference>
<gene>
    <name evidence="6" type="ORF">ACFSB2_25265</name>
</gene>
<dbReference type="InterPro" id="IPR011991">
    <property type="entry name" value="ArsR-like_HTH"/>
</dbReference>
<reference evidence="7" key="1">
    <citation type="journal article" date="2019" name="Int. J. Syst. Evol. Microbiol.">
        <title>The Global Catalogue of Microorganisms (GCM) 10K type strain sequencing project: providing services to taxonomists for standard genome sequencing and annotation.</title>
        <authorList>
            <consortium name="The Broad Institute Genomics Platform"/>
            <consortium name="The Broad Institute Genome Sequencing Center for Infectious Disease"/>
            <person name="Wu L."/>
            <person name="Ma J."/>
        </authorList>
    </citation>
    <scope>NUCLEOTIDE SEQUENCE [LARGE SCALE GENOMIC DNA]</scope>
    <source>
        <strain evidence="7">CGMCC 1.12286</strain>
    </source>
</reference>
<evidence type="ECO:0000256" key="3">
    <source>
        <dbReference type="ARBA" id="ARBA00023163"/>
    </source>
</evidence>
<feature type="domain" description="HTH arsR-type" evidence="5">
    <location>
        <begin position="25"/>
        <end position="119"/>
    </location>
</feature>
<dbReference type="SMART" id="SM00418">
    <property type="entry name" value="HTH_ARSR"/>
    <property type="match status" value="1"/>
</dbReference>
<accession>A0ABW4JNF9</accession>
<dbReference type="PRINTS" id="PR00778">
    <property type="entry name" value="HTHARSR"/>
</dbReference>
<dbReference type="InterPro" id="IPR001845">
    <property type="entry name" value="HTH_ArsR_DNA-bd_dom"/>
</dbReference>
<dbReference type="InterPro" id="IPR018334">
    <property type="entry name" value="ArsR_HTH"/>
</dbReference>
<dbReference type="PANTHER" id="PTHR43132">
    <property type="entry name" value="ARSENICAL RESISTANCE OPERON REPRESSOR ARSR-RELATED"/>
    <property type="match status" value="1"/>
</dbReference>
<dbReference type="NCBIfam" id="NF033788">
    <property type="entry name" value="HTH_metalloreg"/>
    <property type="match status" value="1"/>
</dbReference>